<evidence type="ECO:0008006" key="5">
    <source>
        <dbReference type="Google" id="ProtNLM"/>
    </source>
</evidence>
<name>A0A2Z6NHT8_TRISU</name>
<evidence type="ECO:0000313" key="3">
    <source>
        <dbReference type="EMBL" id="GAU35525.1"/>
    </source>
</evidence>
<dbReference type="PANTHER" id="PTHR32166">
    <property type="entry name" value="OSJNBA0013A04.12 PROTEIN"/>
    <property type="match status" value="1"/>
</dbReference>
<dbReference type="AlphaFoldDB" id="A0A2Z6NHT8"/>
<organism evidence="3 4">
    <name type="scientific">Trifolium subterraneum</name>
    <name type="common">Subterranean clover</name>
    <dbReference type="NCBI Taxonomy" id="3900"/>
    <lineage>
        <taxon>Eukaryota</taxon>
        <taxon>Viridiplantae</taxon>
        <taxon>Streptophyta</taxon>
        <taxon>Embryophyta</taxon>
        <taxon>Tracheophyta</taxon>
        <taxon>Spermatophyta</taxon>
        <taxon>Magnoliopsida</taxon>
        <taxon>eudicotyledons</taxon>
        <taxon>Gunneridae</taxon>
        <taxon>Pentapetalae</taxon>
        <taxon>rosids</taxon>
        <taxon>fabids</taxon>
        <taxon>Fabales</taxon>
        <taxon>Fabaceae</taxon>
        <taxon>Papilionoideae</taxon>
        <taxon>50 kb inversion clade</taxon>
        <taxon>NPAAA clade</taxon>
        <taxon>Hologalegina</taxon>
        <taxon>IRL clade</taxon>
        <taxon>Trifolieae</taxon>
        <taxon>Trifolium</taxon>
    </lineage>
</organism>
<dbReference type="Pfam" id="PF05699">
    <property type="entry name" value="Dimer_Tnp_hAT"/>
    <property type="match status" value="1"/>
</dbReference>
<feature type="domain" description="HAT C-terminal dimerisation" evidence="2">
    <location>
        <begin position="548"/>
        <end position="615"/>
    </location>
</feature>
<dbReference type="EMBL" id="DF973593">
    <property type="protein sequence ID" value="GAU35525.1"/>
    <property type="molecule type" value="Genomic_DNA"/>
</dbReference>
<protein>
    <recommendedName>
        <fullName evidence="5">BED-type domain-containing protein</fullName>
    </recommendedName>
</protein>
<dbReference type="SUPFAM" id="SSF53098">
    <property type="entry name" value="Ribonuclease H-like"/>
    <property type="match status" value="1"/>
</dbReference>
<dbReference type="InterPro" id="IPR007021">
    <property type="entry name" value="DUF659"/>
</dbReference>
<dbReference type="PANTHER" id="PTHR32166:SF81">
    <property type="entry name" value="OS06G0658400 PROTEIN"/>
    <property type="match status" value="1"/>
</dbReference>
<proteinExistence type="predicted"/>
<evidence type="ECO:0000259" key="2">
    <source>
        <dbReference type="Pfam" id="PF05699"/>
    </source>
</evidence>
<dbReference type="Proteomes" id="UP000242715">
    <property type="component" value="Unassembled WGS sequence"/>
</dbReference>
<accession>A0A2Z6NHT8</accession>
<dbReference type="Pfam" id="PF04937">
    <property type="entry name" value="DUF659"/>
    <property type="match status" value="1"/>
</dbReference>
<reference evidence="4" key="1">
    <citation type="journal article" date="2017" name="Front. Plant Sci.">
        <title>Climate Clever Clovers: New Paradigm to Reduce the Environmental Footprint of Ruminants by Breeding Low Methanogenic Forages Utilizing Haplotype Variation.</title>
        <authorList>
            <person name="Kaur P."/>
            <person name="Appels R."/>
            <person name="Bayer P.E."/>
            <person name="Keeble-Gagnere G."/>
            <person name="Wang J."/>
            <person name="Hirakawa H."/>
            <person name="Shirasawa K."/>
            <person name="Vercoe P."/>
            <person name="Stefanova K."/>
            <person name="Durmic Z."/>
            <person name="Nichols P."/>
            <person name="Revell C."/>
            <person name="Isobe S.N."/>
            <person name="Edwards D."/>
            <person name="Erskine W."/>
        </authorList>
    </citation>
    <scope>NUCLEOTIDE SEQUENCE [LARGE SCALE GENOMIC DNA]</scope>
    <source>
        <strain evidence="4">cv. Daliak</strain>
    </source>
</reference>
<dbReference type="InterPro" id="IPR008906">
    <property type="entry name" value="HATC_C_dom"/>
</dbReference>
<evidence type="ECO:0000259" key="1">
    <source>
        <dbReference type="Pfam" id="PF04937"/>
    </source>
</evidence>
<gene>
    <name evidence="3" type="ORF">TSUD_155560</name>
</gene>
<dbReference type="GO" id="GO:0046983">
    <property type="term" value="F:protein dimerization activity"/>
    <property type="evidence" value="ECO:0007669"/>
    <property type="project" value="InterPro"/>
</dbReference>
<keyword evidence="4" id="KW-1185">Reference proteome</keyword>
<evidence type="ECO:0000313" key="4">
    <source>
        <dbReference type="Proteomes" id="UP000242715"/>
    </source>
</evidence>
<dbReference type="InterPro" id="IPR012337">
    <property type="entry name" value="RNaseH-like_sf"/>
</dbReference>
<feature type="domain" description="DUF659" evidence="1">
    <location>
        <begin position="179"/>
        <end position="285"/>
    </location>
</feature>
<dbReference type="OrthoDB" id="1937290at2759"/>
<sequence length="666" mass="76706">MPPIEESVMSSFASKEPQDDSKPLWRFVTVLENNDAAGGNKRWKCNFCQKEVTSSYSRVTYHLLNFFGKGVQVCTKINDILLDDLNRICKEVEKRLKPTHVPLPTATDKTSRIPPVVPQKRRKSSIKNAFNVDDRNHLRQSIARMFYSSGLSFHLARNPYYVSSYSFAANHNLNGFLPPSYNALRTTLLKQERAHIDRLLQPIKSLWTLKGVTLVSDGWTDVQRRPLINFIGICEGGPIFLKAIDGSGEYKDKFYMANIFKDVIKEVGPHNVVQIITDNALVSRNIDGNEEVYNECNWITEVVRDVSFIKTYIMTHSMALAIFNEFSTLKLLSIGETRFASMLVMLKRIKLLKIALQTMVISDKWSTYREDNQGRAAHVKELILNDVWWDKIDYILSFTNPIYEMLRICDTDASTLHLVYEMWDSMIANVRAVIYRHEGIETTETSNVSPFYDVVDRILNSRWGKSCTPLHCLAHSLNPRYYSDVWLTEAPNRVPPHQDPEISNERNKCLKRYFPLSDERNKVYHEFAQFSSCSGDFASFDSIEGRYKLDAKSWWVTHGSSTRFIQKIALKLLVQPCSSSCSERNWSTYSFIHSMKRNKMDPKRAEDLVYVHTNLRLLSRKEEGYKKGETKLWDISGDAHEALDAVGIEFAALSLDEPELEVYNVL</sequence>